<evidence type="ECO:0000256" key="1">
    <source>
        <dbReference type="ARBA" id="ARBA00004123"/>
    </source>
</evidence>
<keyword evidence="3" id="KW-0238">DNA-binding</keyword>
<keyword evidence="9" id="KW-1185">Reference proteome</keyword>
<evidence type="ECO:0000313" key="9">
    <source>
        <dbReference type="Proteomes" id="UP000663760"/>
    </source>
</evidence>
<dbReference type="PANTHER" id="PTHR31194">
    <property type="entry name" value="SHN SHINE , DNA BINDING / TRANSCRIPTION FACTOR"/>
    <property type="match status" value="1"/>
</dbReference>
<dbReference type="OrthoDB" id="787010at2759"/>
<dbReference type="CDD" id="cd00018">
    <property type="entry name" value="AP2"/>
    <property type="match status" value="1"/>
</dbReference>
<dbReference type="Pfam" id="PF00847">
    <property type="entry name" value="AP2"/>
    <property type="match status" value="1"/>
</dbReference>
<dbReference type="InterPro" id="IPR001471">
    <property type="entry name" value="AP2/ERF_dom"/>
</dbReference>
<feature type="region of interest" description="Disordered" evidence="6">
    <location>
        <begin position="1"/>
        <end position="23"/>
    </location>
</feature>
<feature type="compositionally biased region" description="Basic residues" evidence="6">
    <location>
        <begin position="128"/>
        <end position="138"/>
    </location>
</feature>
<organism evidence="8 9">
    <name type="scientific">Spirodela intermedia</name>
    <name type="common">Intermediate duckweed</name>
    <dbReference type="NCBI Taxonomy" id="51605"/>
    <lineage>
        <taxon>Eukaryota</taxon>
        <taxon>Viridiplantae</taxon>
        <taxon>Streptophyta</taxon>
        <taxon>Embryophyta</taxon>
        <taxon>Tracheophyta</taxon>
        <taxon>Spermatophyta</taxon>
        <taxon>Magnoliopsida</taxon>
        <taxon>Liliopsida</taxon>
        <taxon>Araceae</taxon>
        <taxon>Lemnoideae</taxon>
        <taxon>Spirodela</taxon>
    </lineage>
</organism>
<dbReference type="GO" id="GO:0003700">
    <property type="term" value="F:DNA-binding transcription factor activity"/>
    <property type="evidence" value="ECO:0007669"/>
    <property type="project" value="InterPro"/>
</dbReference>
<evidence type="ECO:0000256" key="6">
    <source>
        <dbReference type="SAM" id="MobiDB-lite"/>
    </source>
</evidence>
<evidence type="ECO:0000256" key="4">
    <source>
        <dbReference type="ARBA" id="ARBA00023163"/>
    </source>
</evidence>
<dbReference type="InterPro" id="IPR036955">
    <property type="entry name" value="AP2/ERF_dom_sf"/>
</dbReference>
<dbReference type="PANTHER" id="PTHR31194:SF202">
    <property type="entry name" value="ETHYLENE-RESPONSIVE TRANSCRIPTION FACTOR ERF070"/>
    <property type="match status" value="1"/>
</dbReference>
<dbReference type="GO" id="GO:0003677">
    <property type="term" value="F:DNA binding"/>
    <property type="evidence" value="ECO:0007669"/>
    <property type="project" value="UniProtKB-KW"/>
</dbReference>
<feature type="compositionally biased region" description="Pro residues" evidence="6">
    <location>
        <begin position="253"/>
        <end position="268"/>
    </location>
</feature>
<dbReference type="GO" id="GO:0005634">
    <property type="term" value="C:nucleus"/>
    <property type="evidence" value="ECO:0007669"/>
    <property type="project" value="UniProtKB-SubCell"/>
</dbReference>
<accession>A0A7I8KXR9</accession>
<dbReference type="InterPro" id="IPR016177">
    <property type="entry name" value="DNA-bd_dom_sf"/>
</dbReference>
<dbReference type="PROSITE" id="PS51032">
    <property type="entry name" value="AP2_ERF"/>
    <property type="match status" value="1"/>
</dbReference>
<dbReference type="EMBL" id="LR746272">
    <property type="protein sequence ID" value="CAA7402126.1"/>
    <property type="molecule type" value="Genomic_DNA"/>
</dbReference>
<dbReference type="InterPro" id="IPR050913">
    <property type="entry name" value="AP2/ERF_ERF"/>
</dbReference>
<dbReference type="PRINTS" id="PR00367">
    <property type="entry name" value="ETHRSPELEMNT"/>
</dbReference>
<protein>
    <recommendedName>
        <fullName evidence="7">AP2/ERF domain-containing protein</fullName>
    </recommendedName>
</protein>
<evidence type="ECO:0000313" key="8">
    <source>
        <dbReference type="EMBL" id="CAA7402126.1"/>
    </source>
</evidence>
<gene>
    <name evidence="8" type="ORF">SI8410_09012804</name>
</gene>
<reference evidence="8" key="1">
    <citation type="submission" date="2020-02" db="EMBL/GenBank/DDBJ databases">
        <authorList>
            <person name="Scholz U."/>
            <person name="Mascher M."/>
            <person name="Fiebig A."/>
        </authorList>
    </citation>
    <scope>NUCLEOTIDE SEQUENCE</scope>
</reference>
<dbReference type="AlphaFoldDB" id="A0A7I8KXR9"/>
<comment type="subcellular location">
    <subcellularLocation>
        <location evidence="1">Nucleus</location>
    </subcellularLocation>
</comment>
<feature type="region of interest" description="Disordered" evidence="6">
    <location>
        <begin position="116"/>
        <end position="155"/>
    </location>
</feature>
<feature type="compositionally biased region" description="Low complexity" evidence="6">
    <location>
        <begin position="200"/>
        <end position="210"/>
    </location>
</feature>
<dbReference type="SUPFAM" id="SSF54171">
    <property type="entry name" value="DNA-binding domain"/>
    <property type="match status" value="1"/>
</dbReference>
<evidence type="ECO:0000256" key="5">
    <source>
        <dbReference type="ARBA" id="ARBA00023242"/>
    </source>
</evidence>
<feature type="region of interest" description="Disordered" evidence="6">
    <location>
        <begin position="198"/>
        <end position="301"/>
    </location>
</feature>
<evidence type="ECO:0000256" key="3">
    <source>
        <dbReference type="ARBA" id="ARBA00023125"/>
    </source>
</evidence>
<keyword evidence="5" id="KW-0539">Nucleus</keyword>
<keyword evidence="2" id="KW-0805">Transcription regulation</keyword>
<evidence type="ECO:0000259" key="7">
    <source>
        <dbReference type="PROSITE" id="PS51032"/>
    </source>
</evidence>
<sequence length="343" mass="35766">MPGPQRQLLTQDKPFRKGGHAASIPKVKPSYSVVQSSIFCQSDHSATTKVVRKIRVLCCDPDATDDSSDEDEEGHLGGSGGTMTTKKRKSGSMGASPAAKKLVVGEIHILPSASISSTSATAISKSSSSKKHKFHRSPRPASAAGGPKYRGVRQRRWGKWAAEIRDPSKGARIWLGTYDTAEEAAMAYQRAFERINAEKSGTSSSASATAPAPPGTPAPSSASEEDSESPFISSPSSVLDVGSNSGDTDGSFKPPPPPPLLHPAPASPPAGLLAGGGAPFDDEVGALGIMQEPSSSGGLDDTFGLDLMDPFLLDDLDDFVGGLGDMDGLDFDLDPESLDWTDL</sequence>
<feature type="compositionally biased region" description="Acidic residues" evidence="6">
    <location>
        <begin position="62"/>
        <end position="73"/>
    </location>
</feature>
<dbReference type="Gene3D" id="3.30.730.10">
    <property type="entry name" value="AP2/ERF domain"/>
    <property type="match status" value="1"/>
</dbReference>
<evidence type="ECO:0000256" key="2">
    <source>
        <dbReference type="ARBA" id="ARBA00023015"/>
    </source>
</evidence>
<feature type="domain" description="AP2/ERF" evidence="7">
    <location>
        <begin position="148"/>
        <end position="205"/>
    </location>
</feature>
<dbReference type="Proteomes" id="UP000663760">
    <property type="component" value="Chromosome 9"/>
</dbReference>
<feature type="compositionally biased region" description="Low complexity" evidence="6">
    <location>
        <begin position="116"/>
        <end position="127"/>
    </location>
</feature>
<dbReference type="SMART" id="SM00380">
    <property type="entry name" value="AP2"/>
    <property type="match status" value="1"/>
</dbReference>
<proteinExistence type="predicted"/>
<name>A0A7I8KXR9_SPIIN</name>
<feature type="region of interest" description="Disordered" evidence="6">
    <location>
        <begin position="61"/>
        <end position="98"/>
    </location>
</feature>
<keyword evidence="4" id="KW-0804">Transcription</keyword>